<protein>
    <submittedName>
        <fullName evidence="8">RNA binding protein YcfA (HicA-like mRNA interferase family)</fullName>
    </submittedName>
</protein>
<keyword evidence="2" id="KW-1277">Toxin-antitoxin system</keyword>
<comment type="similarity">
    <text evidence="1">Belongs to the HicA mRNA interferase family.</text>
</comment>
<dbReference type="InterPro" id="IPR012933">
    <property type="entry name" value="HicA_mRNA_interferase"/>
</dbReference>
<dbReference type="Gene3D" id="3.30.920.30">
    <property type="entry name" value="Hypothetical protein"/>
    <property type="match status" value="1"/>
</dbReference>
<gene>
    <name evidence="8" type="ORF">BCD95_000358</name>
</gene>
<proteinExistence type="inferred from homology"/>
<evidence type="ECO:0000313" key="8">
    <source>
        <dbReference type="EMBL" id="NSB12099.1"/>
    </source>
</evidence>
<evidence type="ECO:0000256" key="3">
    <source>
        <dbReference type="ARBA" id="ARBA00022722"/>
    </source>
</evidence>
<dbReference type="AlphaFoldDB" id="A0AAE5EX51"/>
<keyword evidence="3" id="KW-0540">Nuclease</keyword>
<evidence type="ECO:0000313" key="9">
    <source>
        <dbReference type="Proteomes" id="UP000822184"/>
    </source>
</evidence>
<dbReference type="SUPFAM" id="SSF54786">
    <property type="entry name" value="YcfA/nrd intein domain"/>
    <property type="match status" value="1"/>
</dbReference>
<dbReference type="Pfam" id="PF07927">
    <property type="entry name" value="HicA_toxin"/>
    <property type="match status" value="1"/>
</dbReference>
<name>A0AAE5EX51_CLOBE</name>
<reference evidence="8" key="1">
    <citation type="submission" date="2020-06" db="EMBL/GenBank/DDBJ databases">
        <title>Genomic insights into acetone-butanol-ethanol (ABE) fermentation by sequencing solventogenic clostridia strains.</title>
        <authorList>
            <person name="Brown S."/>
        </authorList>
    </citation>
    <scope>NUCLEOTIDE SEQUENCE</scope>
    <source>
        <strain evidence="8">DJ123</strain>
    </source>
</reference>
<keyword evidence="7" id="KW-0346">Stress response</keyword>
<dbReference type="GO" id="GO:0016787">
    <property type="term" value="F:hydrolase activity"/>
    <property type="evidence" value="ECO:0007669"/>
    <property type="project" value="UniProtKB-KW"/>
</dbReference>
<evidence type="ECO:0000256" key="2">
    <source>
        <dbReference type="ARBA" id="ARBA00022649"/>
    </source>
</evidence>
<dbReference type="InterPro" id="IPR038570">
    <property type="entry name" value="HicA_sf"/>
</dbReference>
<accession>A0AAE5EX51</accession>
<dbReference type="GO" id="GO:0004519">
    <property type="term" value="F:endonuclease activity"/>
    <property type="evidence" value="ECO:0007669"/>
    <property type="project" value="UniProtKB-KW"/>
</dbReference>
<evidence type="ECO:0000256" key="7">
    <source>
        <dbReference type="ARBA" id="ARBA00023016"/>
    </source>
</evidence>
<organism evidence="8 9">
    <name type="scientific">Clostridium beijerinckii</name>
    <name type="common">Clostridium MP</name>
    <dbReference type="NCBI Taxonomy" id="1520"/>
    <lineage>
        <taxon>Bacteria</taxon>
        <taxon>Bacillati</taxon>
        <taxon>Bacillota</taxon>
        <taxon>Clostridia</taxon>
        <taxon>Eubacteriales</taxon>
        <taxon>Clostridiaceae</taxon>
        <taxon>Clostridium</taxon>
    </lineage>
</organism>
<dbReference type="RefSeq" id="WP_077855628.1">
    <property type="nucleotide sequence ID" value="NZ_JABTDW010000001.1"/>
</dbReference>
<dbReference type="GO" id="GO:0003729">
    <property type="term" value="F:mRNA binding"/>
    <property type="evidence" value="ECO:0007669"/>
    <property type="project" value="InterPro"/>
</dbReference>
<evidence type="ECO:0000256" key="5">
    <source>
        <dbReference type="ARBA" id="ARBA00022801"/>
    </source>
</evidence>
<evidence type="ECO:0000256" key="4">
    <source>
        <dbReference type="ARBA" id="ARBA00022759"/>
    </source>
</evidence>
<keyword evidence="4" id="KW-0255">Endonuclease</keyword>
<dbReference type="EMBL" id="JABTDW010000001">
    <property type="protein sequence ID" value="NSB12099.1"/>
    <property type="molecule type" value="Genomic_DNA"/>
</dbReference>
<evidence type="ECO:0000256" key="1">
    <source>
        <dbReference type="ARBA" id="ARBA00006620"/>
    </source>
</evidence>
<keyword evidence="6" id="KW-0694">RNA-binding</keyword>
<sequence>MKTTSWVKVFNDIERHKQNEILGLIDGLEKVRADKLNDVSVEIYTLSEEADNVDFFELETIALMDKIDYLANKFNTMMNNYNEKIKEIDIEVDSLIDKVNEIITSMQEQSANFVQGNITKYSHNINANMVKNRLFIFRKRIIKLLNEFLDNDSTLTGEIDYTKDTINILKRQAMRRVKKECEALEKSIKENKKKSKIFDFKEMNRLAKLKGFETTHYNGSHMILRHNESNKSVVVPQHSIGKGLSYKIQKQIKTNSI</sequence>
<dbReference type="Proteomes" id="UP000822184">
    <property type="component" value="Unassembled WGS sequence"/>
</dbReference>
<comment type="caution">
    <text evidence="8">The sequence shown here is derived from an EMBL/GenBank/DDBJ whole genome shotgun (WGS) entry which is preliminary data.</text>
</comment>
<keyword evidence="5" id="KW-0378">Hydrolase</keyword>
<evidence type="ECO:0000256" key="6">
    <source>
        <dbReference type="ARBA" id="ARBA00022884"/>
    </source>
</evidence>